<gene>
    <name evidence="4" type="ORF">Zmor_010049</name>
</gene>
<evidence type="ECO:0000256" key="2">
    <source>
        <dbReference type="ARBA" id="ARBA00022676"/>
    </source>
</evidence>
<proteinExistence type="inferred from homology"/>
<evidence type="ECO:0000313" key="4">
    <source>
        <dbReference type="EMBL" id="KAJ3658301.1"/>
    </source>
</evidence>
<comment type="similarity">
    <text evidence="1">Belongs to the UDP-glycosyltransferase family.</text>
</comment>
<keyword evidence="3" id="KW-0808">Transferase</keyword>
<dbReference type="Proteomes" id="UP001168821">
    <property type="component" value="Unassembled WGS sequence"/>
</dbReference>
<keyword evidence="2" id="KW-0328">Glycosyltransferase</keyword>
<accession>A0AA38IQV7</accession>
<comment type="caution">
    <text evidence="4">The sequence shown here is derived from an EMBL/GenBank/DDBJ whole genome shotgun (WGS) entry which is preliminary data.</text>
</comment>
<evidence type="ECO:0000256" key="3">
    <source>
        <dbReference type="ARBA" id="ARBA00022679"/>
    </source>
</evidence>
<dbReference type="InterPro" id="IPR002213">
    <property type="entry name" value="UDP_glucos_trans"/>
</dbReference>
<sequence>MQLVQVLTLLSICLVVYSYKILIICPFPGRSHCKIFESISLSLMDKQHNVTFLSYFPIKGNHTSLDLRQPGHSYLNFLDMGMFTGTKLQRWLVMNMAQTFGKEICEQDFRTDKIRKFLNDSGPFDVIVTQMFTSDCYLSFMHKFEAPVVGVSTFGIMEWVCEKFGLPSNPGYVPNVFSDLVNPITFARRIDNFLMGIFQRLYYENLMASNGEKTAKEYFGEGLPSLSKIAFNVSMLLVNAHFNY</sequence>
<dbReference type="InterPro" id="IPR050271">
    <property type="entry name" value="UDP-glycosyltransferase"/>
</dbReference>
<evidence type="ECO:0008006" key="6">
    <source>
        <dbReference type="Google" id="ProtNLM"/>
    </source>
</evidence>
<dbReference type="EMBL" id="JALNTZ010000003">
    <property type="protein sequence ID" value="KAJ3658301.1"/>
    <property type="molecule type" value="Genomic_DNA"/>
</dbReference>
<dbReference type="PANTHER" id="PTHR48043">
    <property type="entry name" value="EG:EG0003.4 PROTEIN-RELATED"/>
    <property type="match status" value="1"/>
</dbReference>
<dbReference type="SUPFAM" id="SSF53756">
    <property type="entry name" value="UDP-Glycosyltransferase/glycogen phosphorylase"/>
    <property type="match status" value="1"/>
</dbReference>
<dbReference type="PANTHER" id="PTHR48043:SF145">
    <property type="entry name" value="FI06409P-RELATED"/>
    <property type="match status" value="1"/>
</dbReference>
<evidence type="ECO:0000256" key="1">
    <source>
        <dbReference type="ARBA" id="ARBA00009995"/>
    </source>
</evidence>
<organism evidence="4 5">
    <name type="scientific">Zophobas morio</name>
    <dbReference type="NCBI Taxonomy" id="2755281"/>
    <lineage>
        <taxon>Eukaryota</taxon>
        <taxon>Metazoa</taxon>
        <taxon>Ecdysozoa</taxon>
        <taxon>Arthropoda</taxon>
        <taxon>Hexapoda</taxon>
        <taxon>Insecta</taxon>
        <taxon>Pterygota</taxon>
        <taxon>Neoptera</taxon>
        <taxon>Endopterygota</taxon>
        <taxon>Coleoptera</taxon>
        <taxon>Polyphaga</taxon>
        <taxon>Cucujiformia</taxon>
        <taxon>Tenebrionidae</taxon>
        <taxon>Zophobas</taxon>
    </lineage>
</organism>
<dbReference type="GO" id="GO:0008194">
    <property type="term" value="F:UDP-glycosyltransferase activity"/>
    <property type="evidence" value="ECO:0007669"/>
    <property type="project" value="InterPro"/>
</dbReference>
<keyword evidence="5" id="KW-1185">Reference proteome</keyword>
<dbReference type="AlphaFoldDB" id="A0AA38IQV7"/>
<dbReference type="Pfam" id="PF00201">
    <property type="entry name" value="UDPGT"/>
    <property type="match status" value="1"/>
</dbReference>
<reference evidence="4" key="1">
    <citation type="journal article" date="2023" name="G3 (Bethesda)">
        <title>Whole genome assemblies of Zophobas morio and Tenebrio molitor.</title>
        <authorList>
            <person name="Kaur S."/>
            <person name="Stinson S.A."/>
            <person name="diCenzo G.C."/>
        </authorList>
    </citation>
    <scope>NUCLEOTIDE SEQUENCE</scope>
    <source>
        <strain evidence="4">QUZm001</strain>
    </source>
</reference>
<protein>
    <recommendedName>
        <fullName evidence="6">Glucuronosyltransferase</fullName>
    </recommendedName>
</protein>
<evidence type="ECO:0000313" key="5">
    <source>
        <dbReference type="Proteomes" id="UP001168821"/>
    </source>
</evidence>
<name>A0AA38IQV7_9CUCU</name>